<dbReference type="Gene3D" id="3.40.50.300">
    <property type="entry name" value="P-loop containing nucleotide triphosphate hydrolases"/>
    <property type="match status" value="1"/>
</dbReference>
<gene>
    <name evidence="6" type="primary">phnN</name>
    <name evidence="8" type="ORF">CUR86_02755</name>
</gene>
<dbReference type="SMART" id="SM00072">
    <property type="entry name" value="GuKc"/>
    <property type="match status" value="1"/>
</dbReference>
<sequence length="185" mass="19934">MSDGRLIYVMGASGVGKDSLLRELRQRRPDVLVAHRYITRASGGGENCVELSAAEFAWRRAQRLFCLAWHAHGLDYGVGIEIESWLAAGHTVVLNGSRRALVLARSRFGAALVPLLVVADAEVLRRRLLARGRETPAEIEARLARGGGEESLVDLPRLDNGGELAQSVEALEAFVDASPATASPP</sequence>
<keyword evidence="5 6" id="KW-0067">ATP-binding</keyword>
<dbReference type="InterPro" id="IPR027417">
    <property type="entry name" value="P-loop_NTPase"/>
</dbReference>
<dbReference type="Proteomes" id="UP001162135">
    <property type="component" value="Unassembled WGS sequence"/>
</dbReference>
<dbReference type="NCBIfam" id="TIGR02322">
    <property type="entry name" value="phosphon_PhnN"/>
    <property type="match status" value="1"/>
</dbReference>
<evidence type="ECO:0000256" key="5">
    <source>
        <dbReference type="ARBA" id="ARBA00022840"/>
    </source>
</evidence>
<reference evidence="8" key="1">
    <citation type="journal article" date="2015" name="Antonie Van Leeuwenhoek">
        <title>Comparative 16S rRNA signatures and multilocus sequence analysis for the genus Salinicola and description of Salinicola acroporae sp. nov., isolated from coral Acropora digitifera.</title>
        <authorList>
            <person name="Lepcha R.T."/>
            <person name="Poddar A."/>
            <person name="Schumann P."/>
            <person name="Das S.K."/>
        </authorList>
    </citation>
    <scope>NUCLEOTIDE SEQUENCE</scope>
    <source>
        <strain evidence="8">S4-41</strain>
    </source>
</reference>
<protein>
    <recommendedName>
        <fullName evidence="6">Ribose 1,5-bisphosphate phosphokinase PhnN</fullName>
        <ecNumber evidence="6">2.7.4.23</ecNumber>
    </recommendedName>
    <alternativeName>
        <fullName evidence="6">Ribose 1,5-bisphosphokinase</fullName>
    </alternativeName>
</protein>
<evidence type="ECO:0000256" key="3">
    <source>
        <dbReference type="ARBA" id="ARBA00022679"/>
    </source>
</evidence>
<dbReference type="RefSeq" id="WP_110715347.1">
    <property type="nucleotide sequence ID" value="NZ_PGFS01000001.1"/>
</dbReference>
<evidence type="ECO:0000256" key="6">
    <source>
        <dbReference type="HAMAP-Rule" id="MF_00836"/>
    </source>
</evidence>
<accession>A0ABT6I1E1</accession>
<organism evidence="8 9">
    <name type="scientific">Salinicola acroporae</name>
    <dbReference type="NCBI Taxonomy" id="1541440"/>
    <lineage>
        <taxon>Bacteria</taxon>
        <taxon>Pseudomonadati</taxon>
        <taxon>Pseudomonadota</taxon>
        <taxon>Gammaproteobacteria</taxon>
        <taxon>Oceanospirillales</taxon>
        <taxon>Halomonadaceae</taxon>
        <taxon>Salinicola</taxon>
    </lineage>
</organism>
<comment type="function">
    <text evidence="6">Catalyzes the phosphorylation of ribose 1,5-bisphosphate to 5-phospho-D-ribosyl alpha-1-diphosphate (PRPP).</text>
</comment>
<evidence type="ECO:0000256" key="2">
    <source>
        <dbReference type="ARBA" id="ARBA00005069"/>
    </source>
</evidence>
<reference evidence="8" key="2">
    <citation type="submission" date="2017-11" db="EMBL/GenBank/DDBJ databases">
        <authorList>
            <person name="Das S.K."/>
        </authorList>
    </citation>
    <scope>NUCLEOTIDE SEQUENCE</scope>
    <source>
        <strain evidence="8">S4-41</strain>
    </source>
</reference>
<dbReference type="EC" id="2.7.4.23" evidence="6"/>
<dbReference type="SUPFAM" id="SSF52540">
    <property type="entry name" value="P-loop containing nucleoside triphosphate hydrolases"/>
    <property type="match status" value="1"/>
</dbReference>
<comment type="caution">
    <text evidence="8">The sequence shown here is derived from an EMBL/GenBank/DDBJ whole genome shotgun (WGS) entry which is preliminary data.</text>
</comment>
<dbReference type="HAMAP" id="MF_00836">
    <property type="entry name" value="PhnN"/>
    <property type="match status" value="1"/>
</dbReference>
<proteinExistence type="inferred from homology"/>
<dbReference type="InterPro" id="IPR008145">
    <property type="entry name" value="GK/Ca_channel_bsu"/>
</dbReference>
<comment type="similarity">
    <text evidence="6">Belongs to the ribose 1,5-bisphosphokinase family.</text>
</comment>
<evidence type="ECO:0000313" key="8">
    <source>
        <dbReference type="EMBL" id="MDH4571489.1"/>
    </source>
</evidence>
<name>A0ABT6I1E1_9GAMM</name>
<keyword evidence="4 6" id="KW-0547">Nucleotide-binding</keyword>
<feature type="domain" description="Guanylate kinase/L-type calcium channel beta subunit" evidence="7">
    <location>
        <begin position="3"/>
        <end position="179"/>
    </location>
</feature>
<evidence type="ECO:0000313" key="9">
    <source>
        <dbReference type="Proteomes" id="UP001162135"/>
    </source>
</evidence>
<keyword evidence="3 6" id="KW-0808">Transferase</keyword>
<comment type="pathway">
    <text evidence="2 6">Metabolic intermediate biosynthesis; 5-phospho-alpha-D-ribose 1-diphosphate biosynthesis; 5-phospho-alpha-D-ribose 1-diphosphate from D-ribose 5-phosphate (route II): step 3/3.</text>
</comment>
<comment type="caution">
    <text evidence="6">Lacks conserved residue(s) required for the propagation of feature annotation.</text>
</comment>
<evidence type="ECO:0000256" key="1">
    <source>
        <dbReference type="ARBA" id="ARBA00000373"/>
    </source>
</evidence>
<evidence type="ECO:0000256" key="4">
    <source>
        <dbReference type="ARBA" id="ARBA00022741"/>
    </source>
</evidence>
<keyword evidence="9" id="KW-1185">Reference proteome</keyword>
<dbReference type="EMBL" id="PGFS01000001">
    <property type="protein sequence ID" value="MDH4571489.1"/>
    <property type="molecule type" value="Genomic_DNA"/>
</dbReference>
<dbReference type="InterPro" id="IPR012699">
    <property type="entry name" value="PhnN"/>
</dbReference>
<dbReference type="NCBIfam" id="NF007485">
    <property type="entry name" value="PRK10078.1"/>
    <property type="match status" value="1"/>
</dbReference>
<comment type="catalytic activity">
    <reaction evidence="1 6">
        <text>alpha-D-ribose 1,5-bisphosphate + ATP = 5-phospho-alpha-D-ribose 1-diphosphate + ADP</text>
        <dbReference type="Rhea" id="RHEA:20109"/>
        <dbReference type="ChEBI" id="CHEBI:30616"/>
        <dbReference type="ChEBI" id="CHEBI:58017"/>
        <dbReference type="ChEBI" id="CHEBI:68688"/>
        <dbReference type="ChEBI" id="CHEBI:456216"/>
        <dbReference type="EC" id="2.7.4.23"/>
    </reaction>
</comment>
<evidence type="ECO:0000259" key="7">
    <source>
        <dbReference type="SMART" id="SM00072"/>
    </source>
</evidence>
<dbReference type="Pfam" id="PF13238">
    <property type="entry name" value="AAA_18"/>
    <property type="match status" value="1"/>
</dbReference>